<dbReference type="RefSeq" id="WP_200389310.1">
    <property type="nucleotide sequence ID" value="NZ_NRSD01000026.1"/>
</dbReference>
<dbReference type="SUPFAM" id="SSF48452">
    <property type="entry name" value="TPR-like"/>
    <property type="match status" value="1"/>
</dbReference>
<keyword evidence="1" id="KW-0677">Repeat</keyword>
<evidence type="ECO:0000313" key="6">
    <source>
        <dbReference type="Proteomes" id="UP001138802"/>
    </source>
</evidence>
<dbReference type="InterPro" id="IPR019734">
    <property type="entry name" value="TPR_rpt"/>
</dbReference>
<evidence type="ECO:0000256" key="2">
    <source>
        <dbReference type="ARBA" id="ARBA00022803"/>
    </source>
</evidence>
<dbReference type="SMART" id="SM00028">
    <property type="entry name" value="TPR"/>
    <property type="match status" value="5"/>
</dbReference>
<protein>
    <recommendedName>
        <fullName evidence="7">Tetratricopeptide repeat protein</fullName>
    </recommendedName>
</protein>
<gene>
    <name evidence="5" type="ORF">CKO25_17935</name>
</gene>
<feature type="chain" id="PRO_5040896882" description="Tetratricopeptide repeat protein" evidence="4">
    <location>
        <begin position="32"/>
        <end position="559"/>
    </location>
</feature>
<evidence type="ECO:0000313" key="5">
    <source>
        <dbReference type="EMBL" id="MBK1646491.1"/>
    </source>
</evidence>
<evidence type="ECO:0000256" key="1">
    <source>
        <dbReference type="ARBA" id="ARBA00022737"/>
    </source>
</evidence>
<name>A0A9X1BBA2_9GAMM</name>
<reference evidence="5 6" key="1">
    <citation type="journal article" date="2020" name="Microorganisms">
        <title>Osmotic Adaptation and Compatible Solute Biosynthesis of Phototrophic Bacteria as Revealed from Genome Analyses.</title>
        <authorList>
            <person name="Imhoff J.F."/>
            <person name="Rahn T."/>
            <person name="Kunzel S."/>
            <person name="Keller A."/>
            <person name="Neulinger S.C."/>
        </authorList>
    </citation>
    <scope>NUCLEOTIDE SEQUENCE [LARGE SCALE GENOMIC DNA]</scope>
    <source>
        <strain evidence="5 6">DSM 21303</strain>
    </source>
</reference>
<accession>A0A9X1BBA2</accession>
<dbReference type="Pfam" id="PF14559">
    <property type="entry name" value="TPR_19"/>
    <property type="match status" value="1"/>
</dbReference>
<evidence type="ECO:0000256" key="3">
    <source>
        <dbReference type="PROSITE-ProRule" id="PRU00339"/>
    </source>
</evidence>
<organism evidence="5 6">
    <name type="scientific">Thiocapsa imhoffii</name>
    <dbReference type="NCBI Taxonomy" id="382777"/>
    <lineage>
        <taxon>Bacteria</taxon>
        <taxon>Pseudomonadati</taxon>
        <taxon>Pseudomonadota</taxon>
        <taxon>Gammaproteobacteria</taxon>
        <taxon>Chromatiales</taxon>
        <taxon>Chromatiaceae</taxon>
        <taxon>Thiocapsa</taxon>
    </lineage>
</organism>
<feature type="repeat" description="TPR" evidence="3">
    <location>
        <begin position="480"/>
        <end position="513"/>
    </location>
</feature>
<dbReference type="PANTHER" id="PTHR45586">
    <property type="entry name" value="TPR REPEAT-CONTAINING PROTEIN PA4667"/>
    <property type="match status" value="1"/>
</dbReference>
<dbReference type="Pfam" id="PF13432">
    <property type="entry name" value="TPR_16"/>
    <property type="match status" value="1"/>
</dbReference>
<dbReference type="EMBL" id="NRSD01000026">
    <property type="protein sequence ID" value="MBK1646491.1"/>
    <property type="molecule type" value="Genomic_DNA"/>
</dbReference>
<dbReference type="SUPFAM" id="SSF101898">
    <property type="entry name" value="NHL repeat"/>
    <property type="match status" value="1"/>
</dbReference>
<keyword evidence="4" id="KW-0732">Signal</keyword>
<dbReference type="PROSITE" id="PS50005">
    <property type="entry name" value="TPR"/>
    <property type="match status" value="1"/>
</dbReference>
<sequence length="559" mass="60301">MTTTEHTLSYRRRLLVHGVCLALTGGAIAHADNAIQAVSPSHFLELVNEIPLEGSGVGLDLTASPSGVLYLSDQSQGGIRRLASDDAAWQILISSDPKADLPRHPASIEVGTDARLWIADTDRRRVVVVGASGDPAETYQDRQQLDKPTRLARALDGSMTVWDVQSNRLVRLNPTTSSTPPTVSVVASHPGADFCVPAQPSVTYCVATDRKTVTRHAAGETSATWTAPGTYPRLADLHVGPHGEVFMIDTAGRRLYRSDPQLAAPLRLRLYEPMLQSPTRLALAGDQLWLLDEGRKSILHLRLRTAETAWEHAILGEEYLGVGLADSALGELTTAQRLGLDHPDVILNLGAAQYDLGDFRAALDAWERLPPELRDSTQVRFRRANALFRLGHYKDAALLFEGIEPTASEYPTARFNLAQANRALGDDASAYAALTELLAAAPEHERARLSLAMVLIGLGRDDEANRLLDALAQGGGAVSGEAAFSLGQRRLAAGDLSSAVALLEQAARLGPHYRSALTTLAIAHRQRGDEAQARLYEQRAAALELDTTNLATLILENAP</sequence>
<keyword evidence="6" id="KW-1185">Reference proteome</keyword>
<dbReference type="InterPro" id="IPR051012">
    <property type="entry name" value="CellSynth/LPSAsmb/PSIAsmb"/>
</dbReference>
<keyword evidence="2 3" id="KW-0802">TPR repeat</keyword>
<dbReference type="Gene3D" id="1.25.40.10">
    <property type="entry name" value="Tetratricopeptide repeat domain"/>
    <property type="match status" value="2"/>
</dbReference>
<dbReference type="InterPro" id="IPR011990">
    <property type="entry name" value="TPR-like_helical_dom_sf"/>
</dbReference>
<dbReference type="PANTHER" id="PTHR45586:SF1">
    <property type="entry name" value="LIPOPOLYSACCHARIDE ASSEMBLY PROTEIN B"/>
    <property type="match status" value="1"/>
</dbReference>
<dbReference type="AlphaFoldDB" id="A0A9X1BBA2"/>
<feature type="signal peptide" evidence="4">
    <location>
        <begin position="1"/>
        <end position="31"/>
    </location>
</feature>
<dbReference type="Gene3D" id="2.120.10.30">
    <property type="entry name" value="TolB, C-terminal domain"/>
    <property type="match status" value="1"/>
</dbReference>
<dbReference type="Proteomes" id="UP001138802">
    <property type="component" value="Unassembled WGS sequence"/>
</dbReference>
<proteinExistence type="predicted"/>
<evidence type="ECO:0000256" key="4">
    <source>
        <dbReference type="SAM" id="SignalP"/>
    </source>
</evidence>
<evidence type="ECO:0008006" key="7">
    <source>
        <dbReference type="Google" id="ProtNLM"/>
    </source>
</evidence>
<comment type="caution">
    <text evidence="5">The sequence shown here is derived from an EMBL/GenBank/DDBJ whole genome shotgun (WGS) entry which is preliminary data.</text>
</comment>
<dbReference type="InterPro" id="IPR011042">
    <property type="entry name" value="6-blade_b-propeller_TolB-like"/>
</dbReference>